<sequence>MTRSGRNGAPATMRLARIAAGVLLVGLTGAALTGCSLFKPCLGLAGCGGTVVTPTSTSAPGGGTSYPVHTDIVGTTFWVGEIFDPNADDGSQVLSTYDSNWLANYGGCDGTTAGGSCETEARSAANDYFPTEITPKENPFYLDLPFDDVNDPAAFARRDQVVPWAGQEPYASHSGDSNFSYMKNRWVALSYNGATCYAQIEDAGPGEYNDAEYVFGADDARPLNSRYGGAGMDVSPAVVGCLAFDELNGEQGGISWQFVDDSAVPPGPWTKVVTTSQVQ</sequence>
<keyword evidence="2" id="KW-1185">Reference proteome</keyword>
<accession>A0ABT2GQK1</accession>
<evidence type="ECO:0000313" key="1">
    <source>
        <dbReference type="EMBL" id="MCS5718499.1"/>
    </source>
</evidence>
<evidence type="ECO:0008006" key="3">
    <source>
        <dbReference type="Google" id="ProtNLM"/>
    </source>
</evidence>
<comment type="caution">
    <text evidence="1">The sequence shown here is derived from an EMBL/GenBank/DDBJ whole genome shotgun (WGS) entry which is preliminary data.</text>
</comment>
<evidence type="ECO:0000313" key="2">
    <source>
        <dbReference type="Proteomes" id="UP001165584"/>
    </source>
</evidence>
<dbReference type="EMBL" id="JANLCM010000001">
    <property type="protein sequence ID" value="MCS5718499.1"/>
    <property type="molecule type" value="Genomic_DNA"/>
</dbReference>
<name>A0ABT2GQK1_9MICO</name>
<dbReference type="PROSITE" id="PS51257">
    <property type="entry name" value="PROKAR_LIPOPROTEIN"/>
    <property type="match status" value="1"/>
</dbReference>
<dbReference type="RefSeq" id="WP_259507425.1">
    <property type="nucleotide sequence ID" value="NZ_JANLCM010000001.1"/>
</dbReference>
<protein>
    <recommendedName>
        <fullName evidence="3">Lipoprotein</fullName>
    </recommendedName>
</protein>
<reference evidence="1" key="1">
    <citation type="submission" date="2022-08" db="EMBL/GenBank/DDBJ databases">
        <authorList>
            <person name="Deng Y."/>
            <person name="Han X.-F."/>
            <person name="Zhang Y.-Q."/>
        </authorList>
    </citation>
    <scope>NUCLEOTIDE SEQUENCE</scope>
    <source>
        <strain evidence="1">CPCC 205763</strain>
    </source>
</reference>
<dbReference type="Proteomes" id="UP001165584">
    <property type="component" value="Unassembled WGS sequence"/>
</dbReference>
<proteinExistence type="predicted"/>
<organism evidence="1 2">
    <name type="scientific">Herbiconiux aconitum</name>
    <dbReference type="NCBI Taxonomy" id="2970913"/>
    <lineage>
        <taxon>Bacteria</taxon>
        <taxon>Bacillati</taxon>
        <taxon>Actinomycetota</taxon>
        <taxon>Actinomycetes</taxon>
        <taxon>Micrococcales</taxon>
        <taxon>Microbacteriaceae</taxon>
        <taxon>Herbiconiux</taxon>
    </lineage>
</organism>
<gene>
    <name evidence="1" type="ORF">N1027_10155</name>
</gene>